<sequence length="59" mass="6828">MKKQKMNIEKQEGLLGEAQSNRAKRRRDIRLAPLYRLPDVEVFKFEVASLEPRSRVGSG</sequence>
<evidence type="ECO:0000256" key="1">
    <source>
        <dbReference type="SAM" id="MobiDB-lite"/>
    </source>
</evidence>
<evidence type="ECO:0000313" key="3">
    <source>
        <dbReference type="Proteomes" id="UP001305414"/>
    </source>
</evidence>
<gene>
    <name evidence="2" type="ORF">RRF57_000235</name>
</gene>
<reference evidence="2 3" key="1">
    <citation type="submission" date="2023-10" db="EMBL/GenBank/DDBJ databases">
        <title>Draft genome sequence of Xylaria bambusicola isolate GMP-LS, the root and basal stem rot pathogen of sugarcane in Indonesia.</title>
        <authorList>
            <person name="Selvaraj P."/>
            <person name="Muralishankar V."/>
            <person name="Muruganantham S."/>
            <person name="Sp S."/>
            <person name="Haryani S."/>
            <person name="Lau K.J.X."/>
            <person name="Naqvi N.I."/>
        </authorList>
    </citation>
    <scope>NUCLEOTIDE SEQUENCE [LARGE SCALE GENOMIC DNA]</scope>
    <source>
        <strain evidence="2">GMP-LS</strain>
    </source>
</reference>
<evidence type="ECO:0000313" key="2">
    <source>
        <dbReference type="EMBL" id="KAK5624519.1"/>
    </source>
</evidence>
<comment type="caution">
    <text evidence="2">The sequence shown here is derived from an EMBL/GenBank/DDBJ whole genome shotgun (WGS) entry which is preliminary data.</text>
</comment>
<feature type="region of interest" description="Disordered" evidence="1">
    <location>
        <begin position="1"/>
        <end position="22"/>
    </location>
</feature>
<name>A0AAN7U9H3_9PEZI</name>
<keyword evidence="3" id="KW-1185">Reference proteome</keyword>
<protein>
    <submittedName>
        <fullName evidence="2">Uncharacterized protein</fullName>
    </submittedName>
</protein>
<accession>A0AAN7U9H3</accession>
<dbReference type="AlphaFoldDB" id="A0AAN7U9H3"/>
<organism evidence="2 3">
    <name type="scientific">Xylaria bambusicola</name>
    <dbReference type="NCBI Taxonomy" id="326684"/>
    <lineage>
        <taxon>Eukaryota</taxon>
        <taxon>Fungi</taxon>
        <taxon>Dikarya</taxon>
        <taxon>Ascomycota</taxon>
        <taxon>Pezizomycotina</taxon>
        <taxon>Sordariomycetes</taxon>
        <taxon>Xylariomycetidae</taxon>
        <taxon>Xylariales</taxon>
        <taxon>Xylariaceae</taxon>
        <taxon>Xylaria</taxon>
    </lineage>
</organism>
<dbReference type="Proteomes" id="UP001305414">
    <property type="component" value="Unassembled WGS sequence"/>
</dbReference>
<proteinExistence type="predicted"/>
<feature type="compositionally biased region" description="Basic and acidic residues" evidence="1">
    <location>
        <begin position="1"/>
        <end position="12"/>
    </location>
</feature>
<dbReference type="EMBL" id="JAWHQM010000001">
    <property type="protein sequence ID" value="KAK5624519.1"/>
    <property type="molecule type" value="Genomic_DNA"/>
</dbReference>